<dbReference type="Pfam" id="PF06906">
    <property type="entry name" value="DUF1272"/>
    <property type="match status" value="1"/>
</dbReference>
<keyword evidence="2" id="KW-1185">Reference proteome</keyword>
<accession>A0ABW0ZDH1</accession>
<organism evidence="1 2">
    <name type="scientific">Nocardioides vastitatis</name>
    <dbReference type="NCBI Taxonomy" id="2568655"/>
    <lineage>
        <taxon>Bacteria</taxon>
        <taxon>Bacillati</taxon>
        <taxon>Actinomycetota</taxon>
        <taxon>Actinomycetes</taxon>
        <taxon>Propionibacteriales</taxon>
        <taxon>Nocardioidaceae</taxon>
        <taxon>Nocardioides</taxon>
    </lineage>
</organism>
<sequence length="124" mass="13114">MPASDAGLWPGRGVRAPLVPIAQTADAGRVLELRPHCECCGRGLPPESEDAFICTFECTWCGDCARDRLHGVCPNCGGNLEPRPIRPAHLLTSNPASTIRVVNPNCLTEHPLGDSVGGTTTADQ</sequence>
<name>A0ABW0ZDH1_9ACTN</name>
<dbReference type="RefSeq" id="WP_378526879.1">
    <property type="nucleotide sequence ID" value="NZ_JBHSNS010000001.1"/>
</dbReference>
<gene>
    <name evidence="1" type="ORF">ACFPQB_00100</name>
</gene>
<dbReference type="EMBL" id="JBHSNS010000001">
    <property type="protein sequence ID" value="MFC5727299.1"/>
    <property type="molecule type" value="Genomic_DNA"/>
</dbReference>
<evidence type="ECO:0000313" key="2">
    <source>
        <dbReference type="Proteomes" id="UP001596072"/>
    </source>
</evidence>
<dbReference type="InterPro" id="IPR010696">
    <property type="entry name" value="DUF1272"/>
</dbReference>
<protein>
    <submittedName>
        <fullName evidence="1">DUF1272 domain-containing protein</fullName>
    </submittedName>
</protein>
<reference evidence="2" key="1">
    <citation type="journal article" date="2019" name="Int. J. Syst. Evol. Microbiol.">
        <title>The Global Catalogue of Microorganisms (GCM) 10K type strain sequencing project: providing services to taxonomists for standard genome sequencing and annotation.</title>
        <authorList>
            <consortium name="The Broad Institute Genomics Platform"/>
            <consortium name="The Broad Institute Genome Sequencing Center for Infectious Disease"/>
            <person name="Wu L."/>
            <person name="Ma J."/>
        </authorList>
    </citation>
    <scope>NUCLEOTIDE SEQUENCE [LARGE SCALE GENOMIC DNA]</scope>
    <source>
        <strain evidence="2">YIM 94188</strain>
    </source>
</reference>
<comment type="caution">
    <text evidence="1">The sequence shown here is derived from an EMBL/GenBank/DDBJ whole genome shotgun (WGS) entry which is preliminary data.</text>
</comment>
<evidence type="ECO:0000313" key="1">
    <source>
        <dbReference type="EMBL" id="MFC5727299.1"/>
    </source>
</evidence>
<proteinExistence type="predicted"/>
<dbReference type="Proteomes" id="UP001596072">
    <property type="component" value="Unassembled WGS sequence"/>
</dbReference>